<protein>
    <recommendedName>
        <fullName evidence="7">EGF-like domain-containing protein</fullName>
    </recommendedName>
</protein>
<dbReference type="PROSITE" id="PS01186">
    <property type="entry name" value="EGF_2"/>
    <property type="match status" value="1"/>
</dbReference>
<dbReference type="CDD" id="cd00054">
    <property type="entry name" value="EGF_CA"/>
    <property type="match status" value="1"/>
</dbReference>
<keyword evidence="4 6" id="KW-1015">Disulfide bond</keyword>
<dbReference type="InterPro" id="IPR016186">
    <property type="entry name" value="C-type_lectin-like/link_sf"/>
</dbReference>
<organism>
    <name type="scientific">Branchiostoma floridae</name>
    <name type="common">Florida lancelet</name>
    <name type="synonym">Amphioxus</name>
    <dbReference type="NCBI Taxonomy" id="7739"/>
    <lineage>
        <taxon>Eukaryota</taxon>
        <taxon>Metazoa</taxon>
        <taxon>Chordata</taxon>
        <taxon>Cephalochordata</taxon>
        <taxon>Leptocardii</taxon>
        <taxon>Amphioxiformes</taxon>
        <taxon>Branchiostomatidae</taxon>
        <taxon>Branchiostoma</taxon>
    </lineage>
</organism>
<evidence type="ECO:0000256" key="2">
    <source>
        <dbReference type="ARBA" id="ARBA00022729"/>
    </source>
</evidence>
<dbReference type="InterPro" id="IPR016187">
    <property type="entry name" value="CTDL_fold"/>
</dbReference>
<evidence type="ECO:0000259" key="7">
    <source>
        <dbReference type="PROSITE" id="PS50026"/>
    </source>
</evidence>
<dbReference type="FunFam" id="2.10.25.10:FF:000057">
    <property type="entry name" value="protocadherin Fat 1 isoform X2"/>
    <property type="match status" value="1"/>
</dbReference>
<dbReference type="Gene3D" id="2.10.25.10">
    <property type="entry name" value="Laminin"/>
    <property type="match status" value="1"/>
</dbReference>
<gene>
    <name evidence="8" type="ORF">BRAFLDRAFT_100988</name>
</gene>
<name>C3ZVX2_BRAFL</name>
<dbReference type="SUPFAM" id="SSF57196">
    <property type="entry name" value="EGF/Laminin"/>
    <property type="match status" value="1"/>
</dbReference>
<dbReference type="EMBL" id="GG666693">
    <property type="protein sequence ID" value="EEN43333.1"/>
    <property type="molecule type" value="Genomic_DNA"/>
</dbReference>
<dbReference type="CDD" id="cd00037">
    <property type="entry name" value="CLECT"/>
    <property type="match status" value="1"/>
</dbReference>
<evidence type="ECO:0000256" key="4">
    <source>
        <dbReference type="ARBA" id="ARBA00023157"/>
    </source>
</evidence>
<keyword evidence="5" id="KW-0325">Glycoprotein</keyword>
<sequence length="256" mass="28017">MITSACNSNPCLNGGVCSERHPDGYFCACPTGFVGNDCENALTADYCSTLVPDLLPGNFGVYESSCFWFSPKTGTRRTYESARQFCKSKMANKGTLAMIKDAGTQAFITTFLRATKASRQNCAHCLASVSSSPAVSAPFYHGTTPLSLRRSVDEVATLLPMHRVIIFRNVVFEWGVGANNFEDKVAWEGVREPSDCSVSWSGSAAGSSSCTLQQAMDFSRGYKTRYGTYELLSNNCHLYVNRMMNYLVSGCTRYPA</sequence>
<dbReference type="SUPFAM" id="SSF56436">
    <property type="entry name" value="C-type lectin-like"/>
    <property type="match status" value="1"/>
</dbReference>
<dbReference type="InterPro" id="IPR000742">
    <property type="entry name" value="EGF"/>
</dbReference>
<feature type="disulfide bond" evidence="6">
    <location>
        <begin position="29"/>
        <end position="38"/>
    </location>
</feature>
<dbReference type="SMART" id="SM00181">
    <property type="entry name" value="EGF"/>
    <property type="match status" value="1"/>
</dbReference>
<keyword evidence="3" id="KW-0677">Repeat</keyword>
<dbReference type="Gene3D" id="3.10.100.10">
    <property type="entry name" value="Mannose-Binding Protein A, subunit A"/>
    <property type="match status" value="1"/>
</dbReference>
<dbReference type="Pfam" id="PF00008">
    <property type="entry name" value="EGF"/>
    <property type="match status" value="1"/>
</dbReference>
<keyword evidence="1 6" id="KW-0245">EGF-like domain</keyword>
<dbReference type="AlphaFoldDB" id="C3ZVX2"/>
<dbReference type="PROSITE" id="PS50026">
    <property type="entry name" value="EGF_3"/>
    <property type="match status" value="1"/>
</dbReference>
<proteinExistence type="predicted"/>
<evidence type="ECO:0000256" key="5">
    <source>
        <dbReference type="ARBA" id="ARBA00023180"/>
    </source>
</evidence>
<keyword evidence="2" id="KW-0732">Signal</keyword>
<accession>C3ZVX2</accession>
<reference evidence="8" key="1">
    <citation type="journal article" date="2008" name="Nature">
        <title>The amphioxus genome and the evolution of the chordate karyotype.</title>
        <authorList>
            <consortium name="US DOE Joint Genome Institute (JGI-PGF)"/>
            <person name="Putnam N.H."/>
            <person name="Butts T."/>
            <person name="Ferrier D.E.K."/>
            <person name="Furlong R.F."/>
            <person name="Hellsten U."/>
            <person name="Kawashima T."/>
            <person name="Robinson-Rechavi M."/>
            <person name="Shoguchi E."/>
            <person name="Terry A."/>
            <person name="Yu J.-K."/>
            <person name="Benito-Gutierrez E.L."/>
            <person name="Dubchak I."/>
            <person name="Garcia-Fernandez J."/>
            <person name="Gibson-Brown J.J."/>
            <person name="Grigoriev I.V."/>
            <person name="Horton A.C."/>
            <person name="de Jong P.J."/>
            <person name="Jurka J."/>
            <person name="Kapitonov V.V."/>
            <person name="Kohara Y."/>
            <person name="Kuroki Y."/>
            <person name="Lindquist E."/>
            <person name="Lucas S."/>
            <person name="Osoegawa K."/>
            <person name="Pennacchio L.A."/>
            <person name="Salamov A.A."/>
            <person name="Satou Y."/>
            <person name="Sauka-Spengler T."/>
            <person name="Schmutz J."/>
            <person name="Shin-I T."/>
            <person name="Toyoda A."/>
            <person name="Bronner-Fraser M."/>
            <person name="Fujiyama A."/>
            <person name="Holland L.Z."/>
            <person name="Holland P.W.H."/>
            <person name="Satoh N."/>
            <person name="Rokhsar D.S."/>
        </authorList>
    </citation>
    <scope>NUCLEOTIDE SEQUENCE [LARGE SCALE GENOMIC DNA]</scope>
    <source>
        <strain evidence="8">S238N-H82</strain>
        <tissue evidence="8">Testes</tissue>
    </source>
</reference>
<dbReference type="InParanoid" id="C3ZVX2"/>
<evidence type="ECO:0000256" key="3">
    <source>
        <dbReference type="ARBA" id="ARBA00022737"/>
    </source>
</evidence>
<evidence type="ECO:0000256" key="1">
    <source>
        <dbReference type="ARBA" id="ARBA00022536"/>
    </source>
</evidence>
<evidence type="ECO:0000313" key="8">
    <source>
        <dbReference type="EMBL" id="EEN43333.1"/>
    </source>
</evidence>
<dbReference type="eggNOG" id="ENOG502T2TY">
    <property type="taxonomic scope" value="Eukaryota"/>
</dbReference>
<evidence type="ECO:0000256" key="6">
    <source>
        <dbReference type="PROSITE-ProRule" id="PRU00076"/>
    </source>
</evidence>
<feature type="domain" description="EGF-like" evidence="7">
    <location>
        <begin position="2"/>
        <end position="39"/>
    </location>
</feature>
<dbReference type="PROSITE" id="PS00022">
    <property type="entry name" value="EGF_1"/>
    <property type="match status" value="1"/>
</dbReference>
<comment type="caution">
    <text evidence="6">Lacks conserved residue(s) required for the propagation of feature annotation.</text>
</comment>